<protein>
    <submittedName>
        <fullName evidence="3">Serine hydrolase</fullName>
    </submittedName>
</protein>
<evidence type="ECO:0000256" key="1">
    <source>
        <dbReference type="SAM" id="SignalP"/>
    </source>
</evidence>
<keyword evidence="1" id="KW-0732">Signal</keyword>
<dbReference type="InterPro" id="IPR050491">
    <property type="entry name" value="AmpC-like"/>
</dbReference>
<dbReference type="Proteomes" id="UP000436006">
    <property type="component" value="Unassembled WGS sequence"/>
</dbReference>
<dbReference type="EMBL" id="WPIN01000025">
    <property type="protein sequence ID" value="MVM35660.1"/>
    <property type="molecule type" value="Genomic_DNA"/>
</dbReference>
<evidence type="ECO:0000313" key="4">
    <source>
        <dbReference type="Proteomes" id="UP000436006"/>
    </source>
</evidence>
<sequence>MLQNLFYRPICTCRMAAILILLSFQTRAQQPIPADTTQARIDRIQNGLLPSVVLKGQPLPIMKLTDRMQYYHVPGISVTYFDHGQLVWSRSYGVADQQTGRPVTPETLFQAGSISKPIAALGALSLVEKGKLKLDENVNDQLTSWKLPDNEFTISQKVTLRRILSHSSGVSVHGFGGYERTQPVPSVTQILDGTKPANSPPVRVEAVPGSQWNYSGGGTTIMQLMLMEAMGKSFPTLMQELVFGPLGMRHSTYKEPLPLALYRNAAHGYGPRGEPVPGGFRTYPEMAAAGLWTTPTDLALAAIDVQNAYAGASHKLFSQALTKQMLTRQKDTWGLGFNLEKPGATPRFYHFGVSDGFVAVLQAYRDQGPGIVIMTNGRQGEKLINELLRAVAHEYGWPDFQPASRAFITPDPASLQNLAGTYDQADADGQDKFTVTTRNGHLFITGSYSVGTTYHFTISEPIELLAESSQQYFTLQTGETSFRFEKSGQGRVERCIVVSGVNQREAKKVGH</sequence>
<dbReference type="AlphaFoldDB" id="A0A7K1SPK7"/>
<reference evidence="3 4" key="1">
    <citation type="submission" date="2019-12" db="EMBL/GenBank/DDBJ databases">
        <title>Spirosoma sp. HMF4905 genome sequencing and assembly.</title>
        <authorList>
            <person name="Kang H."/>
            <person name="Cha I."/>
            <person name="Kim H."/>
            <person name="Joh K."/>
        </authorList>
    </citation>
    <scope>NUCLEOTIDE SEQUENCE [LARGE SCALE GENOMIC DNA]</scope>
    <source>
        <strain evidence="3 4">HMF4905</strain>
    </source>
</reference>
<feature type="chain" id="PRO_5029883086" evidence="1">
    <location>
        <begin position="29"/>
        <end position="511"/>
    </location>
</feature>
<evidence type="ECO:0000259" key="2">
    <source>
        <dbReference type="Pfam" id="PF00144"/>
    </source>
</evidence>
<organism evidence="3 4">
    <name type="scientific">Spirosoma arboris</name>
    <dbReference type="NCBI Taxonomy" id="2682092"/>
    <lineage>
        <taxon>Bacteria</taxon>
        <taxon>Pseudomonadati</taxon>
        <taxon>Bacteroidota</taxon>
        <taxon>Cytophagia</taxon>
        <taxon>Cytophagales</taxon>
        <taxon>Cytophagaceae</taxon>
        <taxon>Spirosoma</taxon>
    </lineage>
</organism>
<proteinExistence type="predicted"/>
<dbReference type="PANTHER" id="PTHR46825">
    <property type="entry name" value="D-ALANYL-D-ALANINE-CARBOXYPEPTIDASE/ENDOPEPTIDASE AMPH"/>
    <property type="match status" value="1"/>
</dbReference>
<keyword evidence="3" id="KW-0378">Hydrolase</keyword>
<name>A0A7K1SPK7_9BACT</name>
<gene>
    <name evidence="3" type="ORF">GO755_36935</name>
</gene>
<dbReference type="SUPFAM" id="SSF56601">
    <property type="entry name" value="beta-lactamase/transpeptidase-like"/>
    <property type="match status" value="1"/>
</dbReference>
<dbReference type="Gene3D" id="3.40.710.10">
    <property type="entry name" value="DD-peptidase/beta-lactamase superfamily"/>
    <property type="match status" value="1"/>
</dbReference>
<evidence type="ECO:0000313" key="3">
    <source>
        <dbReference type="EMBL" id="MVM35660.1"/>
    </source>
</evidence>
<dbReference type="GO" id="GO:0016787">
    <property type="term" value="F:hydrolase activity"/>
    <property type="evidence" value="ECO:0007669"/>
    <property type="project" value="UniProtKB-KW"/>
</dbReference>
<feature type="domain" description="Beta-lactamase-related" evidence="2">
    <location>
        <begin position="65"/>
        <end position="383"/>
    </location>
</feature>
<accession>A0A7K1SPK7</accession>
<dbReference type="InterPro" id="IPR001466">
    <property type="entry name" value="Beta-lactam-related"/>
</dbReference>
<dbReference type="Pfam" id="PF00144">
    <property type="entry name" value="Beta-lactamase"/>
    <property type="match status" value="1"/>
</dbReference>
<feature type="signal peptide" evidence="1">
    <location>
        <begin position="1"/>
        <end position="28"/>
    </location>
</feature>
<dbReference type="PANTHER" id="PTHR46825:SF12">
    <property type="entry name" value="PENICILLIN-BINDING PROTEIN 4"/>
    <property type="match status" value="1"/>
</dbReference>
<keyword evidence="4" id="KW-1185">Reference proteome</keyword>
<dbReference type="InterPro" id="IPR012338">
    <property type="entry name" value="Beta-lactam/transpept-like"/>
</dbReference>
<comment type="caution">
    <text evidence="3">The sequence shown here is derived from an EMBL/GenBank/DDBJ whole genome shotgun (WGS) entry which is preliminary data.</text>
</comment>